<comment type="caution">
    <text evidence="5">The sequence shown here is derived from an EMBL/GenBank/DDBJ whole genome shotgun (WGS) entry which is preliminary data.</text>
</comment>
<feature type="region of interest" description="Disordered" evidence="4">
    <location>
        <begin position="360"/>
        <end position="380"/>
    </location>
</feature>
<dbReference type="EMBL" id="JAKROA010000003">
    <property type="protein sequence ID" value="KAL5109000.1"/>
    <property type="molecule type" value="Genomic_DNA"/>
</dbReference>
<evidence type="ECO:0000256" key="2">
    <source>
        <dbReference type="ARBA" id="ARBA00022553"/>
    </source>
</evidence>
<name>A0ABR4QHX1_9CEST</name>
<evidence type="ECO:0000256" key="4">
    <source>
        <dbReference type="SAM" id="MobiDB-lite"/>
    </source>
</evidence>
<protein>
    <submittedName>
        <fullName evidence="5">Fasciculation and elongation protein zeta-2</fullName>
    </submittedName>
</protein>
<dbReference type="PANTHER" id="PTHR12394:SF12">
    <property type="entry name" value="LD08195P"/>
    <property type="match status" value="1"/>
</dbReference>
<dbReference type="Pfam" id="PF07763">
    <property type="entry name" value="FEZ"/>
    <property type="match status" value="1"/>
</dbReference>
<evidence type="ECO:0000313" key="5">
    <source>
        <dbReference type="EMBL" id="KAL5109000.1"/>
    </source>
</evidence>
<accession>A0ABR4QHX1</accession>
<gene>
    <name evidence="5" type="ORF">TcWFU_005817</name>
</gene>
<keyword evidence="6" id="KW-1185">Reference proteome</keyword>
<keyword evidence="2" id="KW-0597">Phosphoprotein</keyword>
<evidence type="ECO:0000313" key="6">
    <source>
        <dbReference type="Proteomes" id="UP001651158"/>
    </source>
</evidence>
<sequence>MLDSDLEFPKISPKREIWDALTGKDLLTAHLDYYTSFIFSKFIKSLNLSTSVASSATGCPDDLETLDLDEELTRALDHHSIITSQLPDDHIQTADEIIEEIDRLMVGEAVELDLELCDPQANAEFRTTYVWKPVPVLEQMSIAQLNALVDELDVCVRHYSACLVQELAFREELEYEQEVKDIFFTRLHEVQNRMDEWATCSALAVVGSGGDDMVYEGVDYDKHDDDANRMEERRRGVFGGASSTAAAKAILANAAFAVRRRWRRMGRSLEKARSTWHHRGRRRRHLIDDTSDSEDRYHRRLRGCTQPIDSHDIPMETTYGGEGGKMCVSNSNLELVPDGEVGVEDDDEEEWLVRSETNSTVNAPTTGTVTNSASSVGHSPRHHQIWFTSTTSTAKGKRNPQEDLKFLSTKIPYHRSSSYGGACNGPTVGHLELFNEFLFCMLTNNPNLTPLLTDYILNVYAPSEKSMLPKLVI</sequence>
<dbReference type="InterPro" id="IPR011680">
    <property type="entry name" value="FEZ"/>
</dbReference>
<dbReference type="Proteomes" id="UP001651158">
    <property type="component" value="Unassembled WGS sequence"/>
</dbReference>
<feature type="compositionally biased region" description="Polar residues" evidence="4">
    <location>
        <begin position="360"/>
        <end position="377"/>
    </location>
</feature>
<comment type="similarity">
    <text evidence="1">Belongs to the zygin family.</text>
</comment>
<evidence type="ECO:0000256" key="1">
    <source>
        <dbReference type="ARBA" id="ARBA00006788"/>
    </source>
</evidence>
<evidence type="ECO:0000256" key="3">
    <source>
        <dbReference type="ARBA" id="ARBA00023054"/>
    </source>
</evidence>
<keyword evidence="3" id="KW-0175">Coiled coil</keyword>
<reference evidence="5 6" key="1">
    <citation type="journal article" date="2022" name="Front. Cell. Infect. Microbiol.">
        <title>The Genomes of Two Strains of Taenia crassiceps the Animal Model for the Study of Human Cysticercosis.</title>
        <authorList>
            <person name="Bobes R.J."/>
            <person name="Estrada K."/>
            <person name="Rios-Valencia D.G."/>
            <person name="Calderon-Gallegos A."/>
            <person name="de la Torre P."/>
            <person name="Carrero J.C."/>
            <person name="Sanchez-Flores A."/>
            <person name="Laclette J.P."/>
        </authorList>
    </citation>
    <scope>NUCLEOTIDE SEQUENCE [LARGE SCALE GENOMIC DNA]</scope>
    <source>
        <strain evidence="5">WFUcys</strain>
    </source>
</reference>
<proteinExistence type="inferred from homology"/>
<dbReference type="PANTHER" id="PTHR12394">
    <property type="entry name" value="ZYGIN"/>
    <property type="match status" value="1"/>
</dbReference>
<organism evidence="5 6">
    <name type="scientific">Taenia crassiceps</name>
    <dbReference type="NCBI Taxonomy" id="6207"/>
    <lineage>
        <taxon>Eukaryota</taxon>
        <taxon>Metazoa</taxon>
        <taxon>Spiralia</taxon>
        <taxon>Lophotrochozoa</taxon>
        <taxon>Platyhelminthes</taxon>
        <taxon>Cestoda</taxon>
        <taxon>Eucestoda</taxon>
        <taxon>Cyclophyllidea</taxon>
        <taxon>Taeniidae</taxon>
        <taxon>Taenia</taxon>
    </lineage>
</organism>